<dbReference type="PANTHER" id="PTHR43172:SF1">
    <property type="entry name" value="ADENYLOSUCCINATE LYASE"/>
    <property type="match status" value="1"/>
</dbReference>
<dbReference type="Gene3D" id="1.20.200.10">
    <property type="entry name" value="Fumarase/aspartase (Central domain)"/>
    <property type="match status" value="1"/>
</dbReference>
<dbReference type="GO" id="GO:0005829">
    <property type="term" value="C:cytosol"/>
    <property type="evidence" value="ECO:0007669"/>
    <property type="project" value="TreeGrafter"/>
</dbReference>
<protein>
    <recommendedName>
        <fullName evidence="2">Fumarate lyase N-terminal domain-containing protein</fullName>
    </recommendedName>
</protein>
<dbReference type="InterPro" id="IPR022761">
    <property type="entry name" value="Fumarate_lyase_N"/>
</dbReference>
<dbReference type="SUPFAM" id="SSF48557">
    <property type="entry name" value="L-aspartase-like"/>
    <property type="match status" value="1"/>
</dbReference>
<organism evidence="3">
    <name type="scientific">marine metagenome</name>
    <dbReference type="NCBI Taxonomy" id="408172"/>
    <lineage>
        <taxon>unclassified sequences</taxon>
        <taxon>metagenomes</taxon>
        <taxon>ecological metagenomes</taxon>
    </lineage>
</organism>
<dbReference type="Gene3D" id="1.10.275.10">
    <property type="entry name" value="Fumarase/aspartase (N-terminal domain)"/>
    <property type="match status" value="1"/>
</dbReference>
<accession>A0A382S2T9</accession>
<reference evidence="3" key="1">
    <citation type="submission" date="2018-05" db="EMBL/GenBank/DDBJ databases">
        <authorList>
            <person name="Lanie J.A."/>
            <person name="Ng W.-L."/>
            <person name="Kazmierczak K.M."/>
            <person name="Andrzejewski T.M."/>
            <person name="Davidsen T.M."/>
            <person name="Wayne K.J."/>
            <person name="Tettelin H."/>
            <person name="Glass J.I."/>
            <person name="Rusch D."/>
            <person name="Podicherti R."/>
            <person name="Tsui H.-C.T."/>
            <person name="Winkler M.E."/>
        </authorList>
    </citation>
    <scope>NUCLEOTIDE SEQUENCE</scope>
</reference>
<dbReference type="Pfam" id="PF00206">
    <property type="entry name" value="Lyase_1"/>
    <property type="match status" value="1"/>
</dbReference>
<proteinExistence type="predicted"/>
<dbReference type="GO" id="GO:0004018">
    <property type="term" value="F:N6-(1,2-dicarboxyethyl)AMP AMP-lyase (fumarate-forming) activity"/>
    <property type="evidence" value="ECO:0007669"/>
    <property type="project" value="TreeGrafter"/>
</dbReference>
<dbReference type="InterPro" id="IPR024083">
    <property type="entry name" value="Fumarase/histidase_N"/>
</dbReference>
<dbReference type="EMBL" id="UINC01126028">
    <property type="protein sequence ID" value="SVD04254.1"/>
    <property type="molecule type" value="Genomic_DNA"/>
</dbReference>
<dbReference type="PRINTS" id="PR00149">
    <property type="entry name" value="FUMRATELYASE"/>
</dbReference>
<keyword evidence="1" id="KW-0456">Lyase</keyword>
<dbReference type="GO" id="GO:0070626">
    <property type="term" value="F:(S)-2-(5-amino-1-(5-phospho-D-ribosyl)imidazole-4-carboxamido) succinate lyase (fumarate-forming) activity"/>
    <property type="evidence" value="ECO:0007669"/>
    <property type="project" value="TreeGrafter"/>
</dbReference>
<feature type="domain" description="Fumarate lyase N-terminal" evidence="2">
    <location>
        <begin position="4"/>
        <end position="185"/>
    </location>
</feature>
<evidence type="ECO:0000259" key="2">
    <source>
        <dbReference type="Pfam" id="PF00206"/>
    </source>
</evidence>
<dbReference type="AlphaFoldDB" id="A0A382S2T9"/>
<dbReference type="PANTHER" id="PTHR43172">
    <property type="entry name" value="ADENYLOSUCCINATE LYASE"/>
    <property type="match status" value="1"/>
</dbReference>
<feature type="non-terminal residue" evidence="3">
    <location>
        <position position="186"/>
    </location>
</feature>
<evidence type="ECO:0000313" key="3">
    <source>
        <dbReference type="EMBL" id="SVD04254.1"/>
    </source>
</evidence>
<name>A0A382S2T9_9ZZZZ</name>
<dbReference type="InterPro" id="IPR000362">
    <property type="entry name" value="Fumarate_lyase_fam"/>
</dbReference>
<sequence>MKKVWEEEHTFDLWLKIEIATCVAWNKKGVIPDRDLEKIKKSKFNISSYNKWFDKTKHDLIAFTRSISESLGDESRWIHHGLTSNDIKDTALNIQMGEGLEIIESSLKNLMKALKDKAIEHKFTPCVGRSHGIHAEPMSFGLKLALWWDEINRHLKRINDVKDVVAIGMLSGPVGTHAIIPPEIEE</sequence>
<dbReference type="InterPro" id="IPR008948">
    <property type="entry name" value="L-Aspartase-like"/>
</dbReference>
<gene>
    <name evidence="3" type="ORF">METZ01_LOCUS357108</name>
</gene>
<dbReference type="GO" id="GO:0044208">
    <property type="term" value="P:'de novo' AMP biosynthetic process"/>
    <property type="evidence" value="ECO:0007669"/>
    <property type="project" value="TreeGrafter"/>
</dbReference>
<evidence type="ECO:0000256" key="1">
    <source>
        <dbReference type="ARBA" id="ARBA00023239"/>
    </source>
</evidence>